<dbReference type="EMBL" id="FNEM01000003">
    <property type="protein sequence ID" value="SDI85681.1"/>
    <property type="molecule type" value="Genomic_DNA"/>
</dbReference>
<dbReference type="PRINTS" id="PR00260">
    <property type="entry name" value="CHEMTRNSDUCR"/>
</dbReference>
<evidence type="ECO:0000256" key="4">
    <source>
        <dbReference type="PROSITE-ProRule" id="PRU00284"/>
    </source>
</evidence>
<keyword evidence="2 4" id="KW-0807">Transducer</keyword>
<evidence type="ECO:0000256" key="1">
    <source>
        <dbReference type="ARBA" id="ARBA00004370"/>
    </source>
</evidence>
<comment type="similarity">
    <text evidence="3">Belongs to the methyl-accepting chemotaxis (MCP) protein family.</text>
</comment>
<dbReference type="GO" id="GO:0006935">
    <property type="term" value="P:chemotaxis"/>
    <property type="evidence" value="ECO:0007669"/>
    <property type="project" value="InterPro"/>
</dbReference>
<dbReference type="Pfam" id="PF00015">
    <property type="entry name" value="MCPsignal"/>
    <property type="match status" value="1"/>
</dbReference>
<feature type="compositionally biased region" description="Polar residues" evidence="5">
    <location>
        <begin position="282"/>
        <end position="293"/>
    </location>
</feature>
<evidence type="ECO:0000256" key="3">
    <source>
        <dbReference type="ARBA" id="ARBA00029447"/>
    </source>
</evidence>
<proteinExistence type="inferred from homology"/>
<name>A0A1G8NZF1_9GAMM</name>
<comment type="subcellular location">
    <subcellularLocation>
        <location evidence="1">Membrane</location>
    </subcellularLocation>
</comment>
<dbReference type="PANTHER" id="PTHR32089">
    <property type="entry name" value="METHYL-ACCEPTING CHEMOTAXIS PROTEIN MCPB"/>
    <property type="match status" value="1"/>
</dbReference>
<dbReference type="AlphaFoldDB" id="A0A1G8NZF1"/>
<dbReference type="GO" id="GO:0004888">
    <property type="term" value="F:transmembrane signaling receptor activity"/>
    <property type="evidence" value="ECO:0007669"/>
    <property type="project" value="InterPro"/>
</dbReference>
<dbReference type="FunFam" id="1.10.287.950:FF:000001">
    <property type="entry name" value="Methyl-accepting chemotaxis sensory transducer"/>
    <property type="match status" value="1"/>
</dbReference>
<dbReference type="GO" id="GO:0007165">
    <property type="term" value="P:signal transduction"/>
    <property type="evidence" value="ECO:0007669"/>
    <property type="project" value="UniProtKB-KW"/>
</dbReference>
<dbReference type="GO" id="GO:0016020">
    <property type="term" value="C:membrane"/>
    <property type="evidence" value="ECO:0007669"/>
    <property type="project" value="UniProtKB-SubCell"/>
</dbReference>
<dbReference type="Gene3D" id="1.10.287.950">
    <property type="entry name" value="Methyl-accepting chemotaxis protein"/>
    <property type="match status" value="1"/>
</dbReference>
<sequence>MNFNVRQLNREYYNAIFRDNVNFFVSTPFKSAVTGKSVLGMAFKISNSTAVLSNVYLDSVLEGYSDRKDMYIYTSDGTLLVTPYAGQIGKNIFEERPKYKSFNEANRELGYVAMVDGEAVPATAFWGSLDVVNWAYVMFIRDEEVEEGAQNQLKNSLLIGLVSLALSLALVHTFIDKLVLKPVGGAPQDIELAVRRLSEGDLTQRFVTNGSETGIYLSLVNLSEQLGRLIKNSYTLSEDVSNACNELREAMAASGDNAKEELKQVEQVSTAINELAATSQDMSSNATLAQDATNKAEENSETGRLTLEQNIVLTGKINSSIIEAEKVVNELTIYANEIGTVTDVIDNISDQTNLLALNAAIEAARAGEHGRGFAVVADEVRSLASKTQQSTVSIKDLIEKLQTHSKVATENMSENVALIQESVLTTEQVKNSFEEISSSVKSILEINSMLATSAQEQYCVTEDVSKNTTQTFDLVNQNVAAVNQVVASAERLSRLSSNQKAELEFFKI</sequence>
<accession>A0A1G8NZF1</accession>
<feature type="region of interest" description="Disordered" evidence="5">
    <location>
        <begin position="282"/>
        <end position="301"/>
    </location>
</feature>
<evidence type="ECO:0000259" key="6">
    <source>
        <dbReference type="PROSITE" id="PS50111"/>
    </source>
</evidence>
<protein>
    <submittedName>
        <fullName evidence="7">Methyl-accepting chemotaxis protein</fullName>
    </submittedName>
</protein>
<keyword evidence="8" id="KW-1185">Reference proteome</keyword>
<dbReference type="PANTHER" id="PTHR32089:SF33">
    <property type="entry name" value="TOXIN COREGULATED PILUS BIOSYNTHESIS PROTEIN I"/>
    <property type="match status" value="1"/>
</dbReference>
<evidence type="ECO:0000313" key="8">
    <source>
        <dbReference type="Proteomes" id="UP000199527"/>
    </source>
</evidence>
<dbReference type="InterPro" id="IPR004089">
    <property type="entry name" value="MCPsignal_dom"/>
</dbReference>
<evidence type="ECO:0000256" key="5">
    <source>
        <dbReference type="SAM" id="MobiDB-lite"/>
    </source>
</evidence>
<dbReference type="PROSITE" id="PS50111">
    <property type="entry name" value="CHEMOTAXIS_TRANSDUC_2"/>
    <property type="match status" value="1"/>
</dbReference>
<feature type="domain" description="Methyl-accepting transducer" evidence="6">
    <location>
        <begin position="236"/>
        <end position="472"/>
    </location>
</feature>
<reference evidence="8" key="1">
    <citation type="submission" date="2016-10" db="EMBL/GenBank/DDBJ databases">
        <authorList>
            <person name="Varghese N."/>
            <person name="Submissions S."/>
        </authorList>
    </citation>
    <scope>NUCLEOTIDE SEQUENCE [LARGE SCALE GENOMIC DNA]</scope>
    <source>
        <strain evidence="8">DSM 23317</strain>
    </source>
</reference>
<evidence type="ECO:0000313" key="7">
    <source>
        <dbReference type="EMBL" id="SDI85681.1"/>
    </source>
</evidence>
<dbReference type="SUPFAM" id="SSF58104">
    <property type="entry name" value="Methyl-accepting chemotaxis protein (MCP) signaling domain"/>
    <property type="match status" value="1"/>
</dbReference>
<organism evidence="7 8">
    <name type="scientific">Ferrimonas sediminum</name>
    <dbReference type="NCBI Taxonomy" id="718193"/>
    <lineage>
        <taxon>Bacteria</taxon>
        <taxon>Pseudomonadati</taxon>
        <taxon>Pseudomonadota</taxon>
        <taxon>Gammaproteobacteria</taxon>
        <taxon>Alteromonadales</taxon>
        <taxon>Ferrimonadaceae</taxon>
        <taxon>Ferrimonas</taxon>
    </lineage>
</organism>
<dbReference type="SMART" id="SM00283">
    <property type="entry name" value="MA"/>
    <property type="match status" value="1"/>
</dbReference>
<dbReference type="InterPro" id="IPR004090">
    <property type="entry name" value="Chemotax_Me-accpt_rcpt"/>
</dbReference>
<gene>
    <name evidence="7" type="ORF">SAMN04488540_103288</name>
</gene>
<dbReference type="Proteomes" id="UP000199527">
    <property type="component" value="Unassembled WGS sequence"/>
</dbReference>
<evidence type="ECO:0000256" key="2">
    <source>
        <dbReference type="ARBA" id="ARBA00023224"/>
    </source>
</evidence>
<dbReference type="CDD" id="cd11386">
    <property type="entry name" value="MCP_signal"/>
    <property type="match status" value="1"/>
</dbReference>